<organism evidence="1 2">
    <name type="scientific">Cellvibrio japonicus (strain Ueda107)</name>
    <name type="common">Pseudomonas fluorescens subsp. cellulosa</name>
    <dbReference type="NCBI Taxonomy" id="498211"/>
    <lineage>
        <taxon>Bacteria</taxon>
        <taxon>Pseudomonadati</taxon>
        <taxon>Pseudomonadota</taxon>
        <taxon>Gammaproteobacteria</taxon>
        <taxon>Cellvibrionales</taxon>
        <taxon>Cellvibrionaceae</taxon>
        <taxon>Cellvibrio</taxon>
    </lineage>
</organism>
<name>B3PEG8_CELJU</name>
<dbReference type="EMBL" id="CP000934">
    <property type="protein sequence ID" value="ACE86232.1"/>
    <property type="molecule type" value="Genomic_DNA"/>
</dbReference>
<sequence length="252" mass="27207">MQAPASEKDVESKFPFVDLFIGITAGQHIVVGVLKAQEQATVEVDIGTQTGLQQVVIAVFRFDQGCAGIGFDGAGTDTEVRRYAPLREGLEQHRRRHDLAIGELPGIGVEAQLRREVARKAVTQVERQAIGTGKVAVGYPQLKAVFQVIHLARIGEIRHRAIGRQGEQHVAALDPALQAAAGFDLDPVGAAFKQGDDFIALDHMENRIARAGPCIDIQKRIVDGHLQRCLVGKPVPLGLCRPGSQGGQERQP</sequence>
<protein>
    <submittedName>
        <fullName evidence="1">Uncharacterized protein</fullName>
    </submittedName>
</protein>
<keyword evidence="2" id="KW-1185">Reference proteome</keyword>
<dbReference type="AlphaFoldDB" id="B3PEG8"/>
<dbReference type="KEGG" id="cja:CJA_3271"/>
<dbReference type="STRING" id="498211.CJA_3271"/>
<evidence type="ECO:0000313" key="2">
    <source>
        <dbReference type="Proteomes" id="UP000001036"/>
    </source>
</evidence>
<reference evidence="1 2" key="1">
    <citation type="journal article" date="2008" name="J. Bacteriol.">
        <title>Insights into plant cell wall degradation from the genome sequence of the soil bacterium Cellvibrio japonicus.</title>
        <authorList>
            <person name="Deboy R.T."/>
            <person name="Mongodin E.F."/>
            <person name="Fouts D.E."/>
            <person name="Tailford L.E."/>
            <person name="Khouri H."/>
            <person name="Emerson J.B."/>
            <person name="Mohamoud Y."/>
            <person name="Watkins K."/>
            <person name="Henrissat B."/>
            <person name="Gilbert H.J."/>
            <person name="Nelson K.E."/>
        </authorList>
    </citation>
    <scope>NUCLEOTIDE SEQUENCE [LARGE SCALE GENOMIC DNA]</scope>
    <source>
        <strain evidence="1 2">Ueda107</strain>
    </source>
</reference>
<dbReference type="HOGENOM" id="CLU_1101347_0_0_6"/>
<dbReference type="Proteomes" id="UP000001036">
    <property type="component" value="Chromosome"/>
</dbReference>
<gene>
    <name evidence="1" type="ordered locus">CJA_3271</name>
</gene>
<proteinExistence type="predicted"/>
<evidence type="ECO:0000313" key="1">
    <source>
        <dbReference type="EMBL" id="ACE86232.1"/>
    </source>
</evidence>
<accession>B3PEG8</accession>